<gene>
    <name evidence="2" type="ORF">ACFS5M_11845</name>
</gene>
<comment type="caution">
    <text evidence="2">The sequence shown here is derived from an EMBL/GenBank/DDBJ whole genome shotgun (WGS) entry which is preliminary data.</text>
</comment>
<feature type="transmembrane region" description="Helical" evidence="1">
    <location>
        <begin position="20"/>
        <end position="37"/>
    </location>
</feature>
<keyword evidence="1" id="KW-1133">Transmembrane helix</keyword>
<name>A0ABW5WSR7_9FLAO</name>
<evidence type="ECO:0000313" key="3">
    <source>
        <dbReference type="Proteomes" id="UP001597533"/>
    </source>
</evidence>
<dbReference type="EMBL" id="JBHUOV010000007">
    <property type="protein sequence ID" value="MFD2824363.1"/>
    <property type="molecule type" value="Genomic_DNA"/>
</dbReference>
<dbReference type="Proteomes" id="UP001597533">
    <property type="component" value="Unassembled WGS sequence"/>
</dbReference>
<keyword evidence="3" id="KW-1185">Reference proteome</keyword>
<dbReference type="RefSeq" id="WP_183488308.1">
    <property type="nucleotide sequence ID" value="NZ_JBHUOV010000007.1"/>
</dbReference>
<reference evidence="3" key="1">
    <citation type="journal article" date="2019" name="Int. J. Syst. Evol. Microbiol.">
        <title>The Global Catalogue of Microorganisms (GCM) 10K type strain sequencing project: providing services to taxonomists for standard genome sequencing and annotation.</title>
        <authorList>
            <consortium name="The Broad Institute Genomics Platform"/>
            <consortium name="The Broad Institute Genome Sequencing Center for Infectious Disease"/>
            <person name="Wu L."/>
            <person name="Ma J."/>
        </authorList>
    </citation>
    <scope>NUCLEOTIDE SEQUENCE [LARGE SCALE GENOMIC DNA]</scope>
    <source>
        <strain evidence="3">KCTC 32141</strain>
    </source>
</reference>
<organism evidence="2 3">
    <name type="scientific">Lacinutrix iliipiscaria</name>
    <dbReference type="NCBI Taxonomy" id="1230532"/>
    <lineage>
        <taxon>Bacteria</taxon>
        <taxon>Pseudomonadati</taxon>
        <taxon>Bacteroidota</taxon>
        <taxon>Flavobacteriia</taxon>
        <taxon>Flavobacteriales</taxon>
        <taxon>Flavobacteriaceae</taxon>
        <taxon>Lacinutrix</taxon>
    </lineage>
</organism>
<proteinExistence type="predicted"/>
<protein>
    <submittedName>
        <fullName evidence="2">Uncharacterized protein</fullName>
    </submittedName>
</protein>
<accession>A0ABW5WSR7</accession>
<keyword evidence="1" id="KW-0472">Membrane</keyword>
<keyword evidence="1" id="KW-0812">Transmembrane</keyword>
<sequence length="227" mass="25985">MKRIDEKIKEIEKKDKGSRVLYIAFVVLIIAFMAYALNSEKEKKQKDHTISEQGQTIEEQLLDIKKKNDSLQEVVDKLSKSQTPIGFWNQTMAAKNTTSYLNYIMHQGKPEAKDEYRSIALENIKSNDTEGKTVWLFCGRKNDSRIVSDRVFDLIYREDGEITSVDMLPEKGDVVQNTTMNRNTYRNYANGNATGPNNADKAWKKNSKALVLDVKFAGNAVFVQLKF</sequence>
<evidence type="ECO:0000256" key="1">
    <source>
        <dbReference type="SAM" id="Phobius"/>
    </source>
</evidence>
<evidence type="ECO:0000313" key="2">
    <source>
        <dbReference type="EMBL" id="MFD2824363.1"/>
    </source>
</evidence>